<name>A0A0R2AVJ3_9LACO</name>
<feature type="transmembrane region" description="Helical" evidence="9">
    <location>
        <begin position="58"/>
        <end position="77"/>
    </location>
</feature>
<evidence type="ECO:0000256" key="1">
    <source>
        <dbReference type="ARBA" id="ARBA00004651"/>
    </source>
</evidence>
<dbReference type="STRING" id="1423781.FD06_GL000469"/>
<dbReference type="PANTHER" id="PTHR43394:SF1">
    <property type="entry name" value="ATP-BINDING CASSETTE SUB-FAMILY B MEMBER 10, MITOCHONDRIAL"/>
    <property type="match status" value="1"/>
</dbReference>
<keyword evidence="6" id="KW-0067">ATP-binding</keyword>
<dbReference type="GO" id="GO:0015421">
    <property type="term" value="F:ABC-type oligopeptide transporter activity"/>
    <property type="evidence" value="ECO:0007669"/>
    <property type="project" value="TreeGrafter"/>
</dbReference>
<dbReference type="SUPFAM" id="SSF52540">
    <property type="entry name" value="P-loop containing nucleoside triphosphate hydrolases"/>
    <property type="match status" value="1"/>
</dbReference>
<evidence type="ECO:0000259" key="11">
    <source>
        <dbReference type="PROSITE" id="PS50929"/>
    </source>
</evidence>
<evidence type="ECO:0000313" key="13">
    <source>
        <dbReference type="Proteomes" id="UP000052012"/>
    </source>
</evidence>
<evidence type="ECO:0000256" key="5">
    <source>
        <dbReference type="ARBA" id="ARBA00022741"/>
    </source>
</evidence>
<evidence type="ECO:0000313" key="12">
    <source>
        <dbReference type="EMBL" id="KRM67750.1"/>
    </source>
</evidence>
<protein>
    <submittedName>
        <fullName evidence="12">ABC-type multidrug transport system, ATPase and permease component</fullName>
    </submittedName>
</protein>
<feature type="transmembrane region" description="Helical" evidence="9">
    <location>
        <begin position="9"/>
        <end position="31"/>
    </location>
</feature>
<dbReference type="OrthoDB" id="9770415at2"/>
<evidence type="ECO:0000256" key="4">
    <source>
        <dbReference type="ARBA" id="ARBA00022692"/>
    </source>
</evidence>
<dbReference type="GO" id="GO:0005886">
    <property type="term" value="C:plasma membrane"/>
    <property type="evidence" value="ECO:0007669"/>
    <property type="project" value="UniProtKB-SubCell"/>
</dbReference>
<dbReference type="RefSeq" id="WP_056966718.1">
    <property type="nucleotide sequence ID" value="NZ_AYYQ01000035.1"/>
</dbReference>
<dbReference type="PANTHER" id="PTHR43394">
    <property type="entry name" value="ATP-DEPENDENT PERMEASE MDL1, MITOCHONDRIAL"/>
    <property type="match status" value="1"/>
</dbReference>
<comment type="subcellular location">
    <subcellularLocation>
        <location evidence="1">Cell membrane</location>
        <topology evidence="1">Multi-pass membrane protein</topology>
    </subcellularLocation>
</comment>
<feature type="transmembrane region" description="Helical" evidence="9">
    <location>
        <begin position="277"/>
        <end position="295"/>
    </location>
</feature>
<dbReference type="FunFam" id="3.40.50.300:FF:000854">
    <property type="entry name" value="Multidrug ABC transporter ATP-binding protein"/>
    <property type="match status" value="1"/>
</dbReference>
<keyword evidence="13" id="KW-1185">Reference proteome</keyword>
<evidence type="ECO:0000256" key="7">
    <source>
        <dbReference type="ARBA" id="ARBA00022989"/>
    </source>
</evidence>
<feature type="transmembrane region" description="Helical" evidence="9">
    <location>
        <begin position="155"/>
        <end position="180"/>
    </location>
</feature>
<dbReference type="CDD" id="cd18548">
    <property type="entry name" value="ABC_6TM_Tm287_like"/>
    <property type="match status" value="1"/>
</dbReference>
<comment type="caution">
    <text evidence="12">The sequence shown here is derived from an EMBL/GenBank/DDBJ whole genome shotgun (WGS) entry which is preliminary data.</text>
</comment>
<evidence type="ECO:0000256" key="9">
    <source>
        <dbReference type="SAM" id="Phobius"/>
    </source>
</evidence>
<dbReference type="SUPFAM" id="SSF90123">
    <property type="entry name" value="ABC transporter transmembrane region"/>
    <property type="match status" value="1"/>
</dbReference>
<dbReference type="GO" id="GO:0005524">
    <property type="term" value="F:ATP binding"/>
    <property type="evidence" value="ECO:0007669"/>
    <property type="project" value="UniProtKB-KW"/>
</dbReference>
<dbReference type="InterPro" id="IPR003593">
    <property type="entry name" value="AAA+_ATPase"/>
</dbReference>
<dbReference type="PATRIC" id="fig|1423781.4.peg.482"/>
<dbReference type="PROSITE" id="PS50929">
    <property type="entry name" value="ABC_TM1F"/>
    <property type="match status" value="1"/>
</dbReference>
<dbReference type="AlphaFoldDB" id="A0A0R2AVJ3"/>
<keyword evidence="7 9" id="KW-1133">Transmembrane helix</keyword>
<evidence type="ECO:0000256" key="8">
    <source>
        <dbReference type="ARBA" id="ARBA00023136"/>
    </source>
</evidence>
<dbReference type="EMBL" id="AYYQ01000035">
    <property type="protein sequence ID" value="KRM67750.1"/>
    <property type="molecule type" value="Genomic_DNA"/>
</dbReference>
<dbReference type="Proteomes" id="UP000052012">
    <property type="component" value="Unassembled WGS sequence"/>
</dbReference>
<dbReference type="GO" id="GO:0016887">
    <property type="term" value="F:ATP hydrolysis activity"/>
    <property type="evidence" value="ECO:0007669"/>
    <property type="project" value="InterPro"/>
</dbReference>
<proteinExistence type="predicted"/>
<feature type="domain" description="ABC transmembrane type-1" evidence="11">
    <location>
        <begin position="15"/>
        <end position="297"/>
    </location>
</feature>
<evidence type="ECO:0000256" key="6">
    <source>
        <dbReference type="ARBA" id="ARBA00022840"/>
    </source>
</evidence>
<organism evidence="12 13">
    <name type="scientific">Apilactobacillus ozensis DSM 23829 = JCM 17196</name>
    <dbReference type="NCBI Taxonomy" id="1423781"/>
    <lineage>
        <taxon>Bacteria</taxon>
        <taxon>Bacillati</taxon>
        <taxon>Bacillota</taxon>
        <taxon>Bacilli</taxon>
        <taxon>Lactobacillales</taxon>
        <taxon>Lactobacillaceae</taxon>
        <taxon>Apilactobacillus</taxon>
    </lineage>
</organism>
<dbReference type="Pfam" id="PF00005">
    <property type="entry name" value="ABC_tran"/>
    <property type="match status" value="1"/>
</dbReference>
<evidence type="ECO:0000256" key="2">
    <source>
        <dbReference type="ARBA" id="ARBA00022448"/>
    </source>
</evidence>
<dbReference type="Pfam" id="PF00664">
    <property type="entry name" value="ABC_membrane"/>
    <property type="match status" value="1"/>
</dbReference>
<dbReference type="Gene3D" id="1.20.1560.10">
    <property type="entry name" value="ABC transporter type 1, transmembrane domain"/>
    <property type="match status" value="1"/>
</dbReference>
<dbReference type="InterPro" id="IPR036640">
    <property type="entry name" value="ABC1_TM_sf"/>
</dbReference>
<keyword evidence="5" id="KW-0547">Nucleotide-binding</keyword>
<accession>A0A0R2AVJ3</accession>
<feature type="transmembrane region" description="Helical" evidence="9">
    <location>
        <begin position="231"/>
        <end position="257"/>
    </location>
</feature>
<reference evidence="12 13" key="1">
    <citation type="journal article" date="2015" name="Genome Announc.">
        <title>Expanding the biotechnology potential of lactobacilli through comparative genomics of 213 strains and associated genera.</title>
        <authorList>
            <person name="Sun Z."/>
            <person name="Harris H.M."/>
            <person name="McCann A."/>
            <person name="Guo C."/>
            <person name="Argimon S."/>
            <person name="Zhang W."/>
            <person name="Yang X."/>
            <person name="Jeffery I.B."/>
            <person name="Cooney J.C."/>
            <person name="Kagawa T.F."/>
            <person name="Liu W."/>
            <person name="Song Y."/>
            <person name="Salvetti E."/>
            <person name="Wrobel A."/>
            <person name="Rasinkangas P."/>
            <person name="Parkhill J."/>
            <person name="Rea M.C."/>
            <person name="O'Sullivan O."/>
            <person name="Ritari J."/>
            <person name="Douillard F.P."/>
            <person name="Paul Ross R."/>
            <person name="Yang R."/>
            <person name="Briner A.E."/>
            <person name="Felis G.E."/>
            <person name="de Vos W.M."/>
            <person name="Barrangou R."/>
            <person name="Klaenhammer T.R."/>
            <person name="Caufield P.W."/>
            <person name="Cui Y."/>
            <person name="Zhang H."/>
            <person name="O'Toole P.W."/>
        </authorList>
    </citation>
    <scope>NUCLEOTIDE SEQUENCE [LARGE SCALE GENOMIC DNA]</scope>
    <source>
        <strain evidence="12 13">DSM 23829</strain>
    </source>
</reference>
<feature type="transmembrane region" description="Helical" evidence="9">
    <location>
        <begin position="129"/>
        <end position="149"/>
    </location>
</feature>
<keyword evidence="4 9" id="KW-0812">Transmembrane</keyword>
<evidence type="ECO:0000259" key="10">
    <source>
        <dbReference type="PROSITE" id="PS50893"/>
    </source>
</evidence>
<dbReference type="InterPro" id="IPR011527">
    <property type="entry name" value="ABC1_TM_dom"/>
</dbReference>
<dbReference type="SMART" id="SM00382">
    <property type="entry name" value="AAA"/>
    <property type="match status" value="1"/>
</dbReference>
<dbReference type="Gene3D" id="3.40.50.300">
    <property type="entry name" value="P-loop containing nucleotide triphosphate hydrolases"/>
    <property type="match status" value="1"/>
</dbReference>
<sequence>MLKLSKKYLVWSAVIAAVLFLIVQVACDLYLPTVTANIIDNGVAKNNIGYIWSEGFKMLFVAMIGVLAAAGNIYFAATQSQKMGKKIRSAMYRKIMYLSDQDLDKFGDASLITRNTNDVVQIQNVMIQVLRMMFMSPIMLIGAISLAFIKSPRLTIVFFVSLIVLAIVVVIIMSFAGPLFKKLQSKTDKLNLIFREGLTGVRVIRAFNRDKYEQQRFDGQNRNYASNGIKVFMIVSLMFPIMTLILSGTNVGIVWFGAKMISNNALAVGNLVAFMTYATQILISFMMLSFMFVFIPRASASAKRINEVLEVETSIKDPEDDRNQNLADKESSLSFEHVNFKYGQDNHLALEDINFSAKRGQTVAIIGETGSGKSSLVNLVPRLYDVTSGEIKLNGLPIQNISQAELHRNISITQQKAVLFTGTIRENMQYGNEHATDDEIWEALKVAKADEFVNDEIGGLDAPVEQNGNNFSGGQKQRLVIARTILKNASVYIFDDSFSALDFKTDAELRMALNKNAKIQNAITLIVAQRISTVANADLILVLRDGKLVGSGTHDELANNNPVYRAILDSQLKKGGANNG</sequence>
<keyword evidence="2" id="KW-0813">Transport</keyword>
<dbReference type="PROSITE" id="PS00211">
    <property type="entry name" value="ABC_TRANSPORTER_1"/>
    <property type="match status" value="1"/>
</dbReference>
<dbReference type="InterPro" id="IPR027417">
    <property type="entry name" value="P-loop_NTPase"/>
</dbReference>
<evidence type="ECO:0000256" key="3">
    <source>
        <dbReference type="ARBA" id="ARBA00022475"/>
    </source>
</evidence>
<dbReference type="InterPro" id="IPR039421">
    <property type="entry name" value="Type_1_exporter"/>
</dbReference>
<dbReference type="PROSITE" id="PS50893">
    <property type="entry name" value="ABC_TRANSPORTER_2"/>
    <property type="match status" value="1"/>
</dbReference>
<gene>
    <name evidence="12" type="ORF">FD06_GL000469</name>
</gene>
<keyword evidence="8 9" id="KW-0472">Membrane</keyword>
<dbReference type="InterPro" id="IPR017871">
    <property type="entry name" value="ABC_transporter-like_CS"/>
</dbReference>
<keyword evidence="3" id="KW-1003">Cell membrane</keyword>
<feature type="domain" description="ABC transporter" evidence="10">
    <location>
        <begin position="333"/>
        <end position="570"/>
    </location>
</feature>
<dbReference type="InterPro" id="IPR003439">
    <property type="entry name" value="ABC_transporter-like_ATP-bd"/>
</dbReference>